<dbReference type="InterPro" id="IPR036296">
    <property type="entry name" value="SKP1-like_dim_sf"/>
</dbReference>
<feature type="domain" description="SKP1 component POZ" evidence="6">
    <location>
        <begin position="4"/>
        <end position="61"/>
    </location>
</feature>
<dbReference type="Pfam" id="PF03931">
    <property type="entry name" value="Skp1_POZ"/>
    <property type="match status" value="1"/>
</dbReference>
<dbReference type="InterPro" id="IPR011333">
    <property type="entry name" value="SKP1/BTB/POZ_sf"/>
</dbReference>
<accession>A0ABD1FKG5</accession>
<dbReference type="InterPro" id="IPR016073">
    <property type="entry name" value="Skp1_comp_POZ"/>
</dbReference>
<evidence type="ECO:0000256" key="3">
    <source>
        <dbReference type="ARBA" id="ARBA00022786"/>
    </source>
</evidence>
<proteinExistence type="inferred from homology"/>
<protein>
    <recommendedName>
        <fullName evidence="4">SKP1-like protein</fullName>
    </recommendedName>
</protein>
<evidence type="ECO:0000259" key="5">
    <source>
        <dbReference type="Pfam" id="PF01466"/>
    </source>
</evidence>
<dbReference type="SMART" id="SM00512">
    <property type="entry name" value="Skp1"/>
    <property type="match status" value="1"/>
</dbReference>
<evidence type="ECO:0000256" key="1">
    <source>
        <dbReference type="ARBA" id="ARBA00004906"/>
    </source>
</evidence>
<keyword evidence="3 4" id="KW-0833">Ubl conjugation pathway</keyword>
<dbReference type="Gene3D" id="3.30.710.10">
    <property type="entry name" value="Potassium Channel Kv1.1, Chain A"/>
    <property type="match status" value="1"/>
</dbReference>
<dbReference type="InterPro" id="IPR001232">
    <property type="entry name" value="SKP1-like"/>
</dbReference>
<reference evidence="7 8" key="1">
    <citation type="submission" date="2024-06" db="EMBL/GenBank/DDBJ databases">
        <title>A chromosome level genome sequence of Diviner's sage (Salvia divinorum).</title>
        <authorList>
            <person name="Ford S.A."/>
            <person name="Ro D.-K."/>
            <person name="Ness R.W."/>
            <person name="Phillips M.A."/>
        </authorList>
    </citation>
    <scope>NUCLEOTIDE SEQUENCE [LARGE SCALE GENOMIC DNA]</scope>
    <source>
        <strain evidence="7">SAF-2024a</strain>
        <tissue evidence="7">Leaf</tissue>
    </source>
</reference>
<comment type="subunit">
    <text evidence="4">Part of a SCF (SKP1-cullin-F-box) protein ligase complex.</text>
</comment>
<dbReference type="AlphaFoldDB" id="A0ABD1FKG5"/>
<gene>
    <name evidence="7" type="ORF">AAHA92_32203</name>
</gene>
<evidence type="ECO:0000259" key="6">
    <source>
        <dbReference type="Pfam" id="PF03931"/>
    </source>
</evidence>
<evidence type="ECO:0000256" key="2">
    <source>
        <dbReference type="ARBA" id="ARBA00009993"/>
    </source>
</evidence>
<dbReference type="Proteomes" id="UP001567538">
    <property type="component" value="Unassembled WGS sequence"/>
</dbReference>
<dbReference type="InterPro" id="IPR016897">
    <property type="entry name" value="SKP1"/>
</dbReference>
<name>A0ABD1FKG5_SALDI</name>
<organism evidence="7 8">
    <name type="scientific">Salvia divinorum</name>
    <name type="common">Maria pastora</name>
    <name type="synonym">Diviner's sage</name>
    <dbReference type="NCBI Taxonomy" id="28513"/>
    <lineage>
        <taxon>Eukaryota</taxon>
        <taxon>Viridiplantae</taxon>
        <taxon>Streptophyta</taxon>
        <taxon>Embryophyta</taxon>
        <taxon>Tracheophyta</taxon>
        <taxon>Spermatophyta</taxon>
        <taxon>Magnoliopsida</taxon>
        <taxon>eudicotyledons</taxon>
        <taxon>Gunneridae</taxon>
        <taxon>Pentapetalae</taxon>
        <taxon>asterids</taxon>
        <taxon>lamiids</taxon>
        <taxon>Lamiales</taxon>
        <taxon>Lamiaceae</taxon>
        <taxon>Nepetoideae</taxon>
        <taxon>Mentheae</taxon>
        <taxon>Salviinae</taxon>
        <taxon>Salvia</taxon>
        <taxon>Salvia subgen. Calosphace</taxon>
    </lineage>
</organism>
<dbReference type="SUPFAM" id="SSF81382">
    <property type="entry name" value="Skp1 dimerisation domain-like"/>
    <property type="match status" value="1"/>
</dbReference>
<keyword evidence="8" id="KW-1185">Reference proteome</keyword>
<dbReference type="InterPro" id="IPR016072">
    <property type="entry name" value="Skp1_comp_dimer"/>
</dbReference>
<dbReference type="PANTHER" id="PTHR11165">
    <property type="entry name" value="SKP1"/>
    <property type="match status" value="1"/>
</dbReference>
<sequence length="151" mass="16579">MAKTVILVSSDGEWFEIPESVAAQSTVIRNVIEDVGGRDPIPLFNVTARVLVKVIAYLKNHGGSGSDDEKKKNDDELVSVPVRELLECMMAANYLNIESLVDLASRKVADSLQACNSVAEMRGMLGMANDYSPEEEAWVMSQNQWAFLNGN</sequence>
<feature type="domain" description="SKP1 component dimerisation" evidence="5">
    <location>
        <begin position="99"/>
        <end position="146"/>
    </location>
</feature>
<dbReference type="GO" id="GO:0016567">
    <property type="term" value="P:protein ubiquitination"/>
    <property type="evidence" value="ECO:0007669"/>
    <property type="project" value="UniProtKB-UniRule"/>
</dbReference>
<comment type="caution">
    <text evidence="7">The sequence shown here is derived from an EMBL/GenBank/DDBJ whole genome shotgun (WGS) entry which is preliminary data.</text>
</comment>
<evidence type="ECO:0000313" key="8">
    <source>
        <dbReference type="Proteomes" id="UP001567538"/>
    </source>
</evidence>
<dbReference type="SUPFAM" id="SSF54695">
    <property type="entry name" value="POZ domain"/>
    <property type="match status" value="1"/>
</dbReference>
<dbReference type="EMBL" id="JBEAFC010000014">
    <property type="protein sequence ID" value="KAL1532157.1"/>
    <property type="molecule type" value="Genomic_DNA"/>
</dbReference>
<comment type="similarity">
    <text evidence="2 4">Belongs to the SKP1 family.</text>
</comment>
<dbReference type="GO" id="GO:0009867">
    <property type="term" value="P:jasmonic acid mediated signaling pathway"/>
    <property type="evidence" value="ECO:0007669"/>
    <property type="project" value="UniProtKB-ARBA"/>
</dbReference>
<dbReference type="PIRSF" id="PIRSF028729">
    <property type="entry name" value="E3_ubiquit_lig_SCF_Skp"/>
    <property type="match status" value="1"/>
</dbReference>
<dbReference type="Pfam" id="PF01466">
    <property type="entry name" value="Skp1"/>
    <property type="match status" value="1"/>
</dbReference>
<evidence type="ECO:0000256" key="4">
    <source>
        <dbReference type="PIRNR" id="PIRNR028729"/>
    </source>
</evidence>
<comment type="pathway">
    <text evidence="1 4">Protein modification; protein ubiquitination.</text>
</comment>
<comment type="function">
    <text evidence="4">Involved in ubiquitination and subsequent proteasomal degradation of target proteins. Together with CUL1, RBX1 and a F-box protein, it forms a SCF E3 ubiquitin ligase complex. The functional specificity of this complex depends on the type of F-box protein. In the SCF complex, it serves as an adapter that links the F-box protein to CUL1.</text>
</comment>
<evidence type="ECO:0000313" key="7">
    <source>
        <dbReference type="EMBL" id="KAL1532157.1"/>
    </source>
</evidence>